<evidence type="ECO:0000313" key="2">
    <source>
        <dbReference type="Proteomes" id="UP000019486"/>
    </source>
</evidence>
<protein>
    <submittedName>
        <fullName evidence="1">Membrane protein</fullName>
    </submittedName>
</protein>
<dbReference type="Pfam" id="PF07235">
    <property type="entry name" value="DUF1427"/>
    <property type="match status" value="1"/>
</dbReference>
<organism evidence="1 2">
    <name type="scientific">Skermanella stibiiresistens SB22</name>
    <dbReference type="NCBI Taxonomy" id="1385369"/>
    <lineage>
        <taxon>Bacteria</taxon>
        <taxon>Pseudomonadati</taxon>
        <taxon>Pseudomonadota</taxon>
        <taxon>Alphaproteobacteria</taxon>
        <taxon>Rhodospirillales</taxon>
        <taxon>Azospirillaceae</taxon>
        <taxon>Skermanella</taxon>
    </lineage>
</organism>
<dbReference type="InterPro" id="IPR009872">
    <property type="entry name" value="DUF1427"/>
</dbReference>
<keyword evidence="2" id="KW-1185">Reference proteome</keyword>
<comment type="caution">
    <text evidence="1">The sequence shown here is derived from an EMBL/GenBank/DDBJ whole genome shotgun (WGS) entry which is preliminary data.</text>
</comment>
<sequence length="99" mass="10641">MKTYILSLGAGLLVGVIYSLLNVRSPAPPVIALIGLLGILVGEQIPPLVRNLWVKEAAAHPWLDQVKPHMFGHLPAAGTQPERMAAERIAMDSIPGDTR</sequence>
<dbReference type="STRING" id="1385369.N825_14140"/>
<gene>
    <name evidence="1" type="ORF">N825_14140</name>
</gene>
<dbReference type="RefSeq" id="WP_051512795.1">
    <property type="nucleotide sequence ID" value="NZ_AVFL01000019.1"/>
</dbReference>
<proteinExistence type="predicted"/>
<dbReference type="PATRIC" id="fig|1385369.3.peg.4707"/>
<dbReference type="InterPro" id="IPR020017">
    <property type="entry name" value="XapX_domain"/>
</dbReference>
<evidence type="ECO:0000313" key="1">
    <source>
        <dbReference type="EMBL" id="EWY38345.1"/>
    </source>
</evidence>
<dbReference type="AlphaFoldDB" id="W9GWR7"/>
<accession>W9GWR7</accession>
<dbReference type="NCBIfam" id="TIGR03510">
    <property type="entry name" value="XapX"/>
    <property type="match status" value="1"/>
</dbReference>
<name>W9GWR7_9PROT</name>
<dbReference type="EMBL" id="AVFL01000019">
    <property type="protein sequence ID" value="EWY38345.1"/>
    <property type="molecule type" value="Genomic_DNA"/>
</dbReference>
<dbReference type="Proteomes" id="UP000019486">
    <property type="component" value="Unassembled WGS sequence"/>
</dbReference>
<reference evidence="1 2" key="1">
    <citation type="submission" date="2013-08" db="EMBL/GenBank/DDBJ databases">
        <title>The genome sequence of Skermanella stibiiresistens.</title>
        <authorList>
            <person name="Zhu W."/>
            <person name="Wang G."/>
        </authorList>
    </citation>
    <scope>NUCLEOTIDE SEQUENCE [LARGE SCALE GENOMIC DNA]</scope>
    <source>
        <strain evidence="1 2">SB22</strain>
    </source>
</reference>
<dbReference type="OrthoDB" id="4302993at2"/>